<feature type="domain" description="DUF7769" evidence="1">
    <location>
        <begin position="13"/>
        <end position="45"/>
    </location>
</feature>
<evidence type="ECO:0000313" key="2">
    <source>
        <dbReference type="EMBL" id="KAG2916001.1"/>
    </source>
</evidence>
<accession>A0A8T1C7H1</accession>
<proteinExistence type="predicted"/>
<dbReference type="Proteomes" id="UP000736787">
    <property type="component" value="Unassembled WGS sequence"/>
</dbReference>
<protein>
    <recommendedName>
        <fullName evidence="1">DUF7769 domain-containing protein</fullName>
    </recommendedName>
</protein>
<evidence type="ECO:0000313" key="3">
    <source>
        <dbReference type="Proteomes" id="UP000736787"/>
    </source>
</evidence>
<reference evidence="2" key="1">
    <citation type="submission" date="2018-10" db="EMBL/GenBank/DDBJ databases">
        <title>Effector identification in a new, highly contiguous assembly of the strawberry crown rot pathogen Phytophthora cactorum.</title>
        <authorList>
            <person name="Armitage A.D."/>
            <person name="Nellist C.F."/>
            <person name="Bates H."/>
            <person name="Vickerstaff R.J."/>
            <person name="Harrison R.J."/>
        </authorList>
    </citation>
    <scope>NUCLEOTIDE SEQUENCE</scope>
    <source>
        <strain evidence="2">4040</strain>
    </source>
</reference>
<dbReference type="AlphaFoldDB" id="A0A8T1C7H1"/>
<sequence>MDAATTTRRTKNLTSEERQLIVTNLLKTSENGRLKRRAIAAVAAECRFTASTVSGV</sequence>
<gene>
    <name evidence="2" type="ORF">PC117_g17858</name>
</gene>
<comment type="caution">
    <text evidence="2">The sequence shown here is derived from an EMBL/GenBank/DDBJ whole genome shotgun (WGS) entry which is preliminary data.</text>
</comment>
<dbReference type="EMBL" id="RCMK01000691">
    <property type="protein sequence ID" value="KAG2916001.1"/>
    <property type="molecule type" value="Genomic_DNA"/>
</dbReference>
<name>A0A8T1C7H1_9STRA</name>
<dbReference type="Pfam" id="PF24964">
    <property type="entry name" value="DUF7769"/>
    <property type="match status" value="1"/>
</dbReference>
<evidence type="ECO:0000259" key="1">
    <source>
        <dbReference type="Pfam" id="PF24964"/>
    </source>
</evidence>
<dbReference type="InterPro" id="IPR056671">
    <property type="entry name" value="DUF7769"/>
</dbReference>
<dbReference type="VEuPathDB" id="FungiDB:PC110_g17558"/>
<organism evidence="2 3">
    <name type="scientific">Phytophthora cactorum</name>
    <dbReference type="NCBI Taxonomy" id="29920"/>
    <lineage>
        <taxon>Eukaryota</taxon>
        <taxon>Sar</taxon>
        <taxon>Stramenopiles</taxon>
        <taxon>Oomycota</taxon>
        <taxon>Peronosporomycetes</taxon>
        <taxon>Peronosporales</taxon>
        <taxon>Peronosporaceae</taxon>
        <taxon>Phytophthora</taxon>
    </lineage>
</organism>